<proteinExistence type="predicted"/>
<dbReference type="PANTHER" id="PTHR43798">
    <property type="entry name" value="MONOACYLGLYCEROL LIPASE"/>
    <property type="match status" value="1"/>
</dbReference>
<dbReference type="SUPFAM" id="SSF53474">
    <property type="entry name" value="alpha/beta-Hydrolases"/>
    <property type="match status" value="1"/>
</dbReference>
<evidence type="ECO:0000313" key="2">
    <source>
        <dbReference type="EMBL" id="PPK92547.1"/>
    </source>
</evidence>
<comment type="caution">
    <text evidence="2">The sequence shown here is derived from an EMBL/GenBank/DDBJ whole genome shotgun (WGS) entry which is preliminary data.</text>
</comment>
<reference evidence="2 3" key="1">
    <citation type="submission" date="2018-02" db="EMBL/GenBank/DDBJ databases">
        <title>Genomic Encyclopedia of Archaeal and Bacterial Type Strains, Phase II (KMG-II): from individual species to whole genera.</title>
        <authorList>
            <person name="Goeker M."/>
        </authorList>
    </citation>
    <scope>NUCLEOTIDE SEQUENCE [LARGE SCALE GENOMIC DNA]</scope>
    <source>
        <strain evidence="2 3">DSM 16809</strain>
    </source>
</reference>
<evidence type="ECO:0000313" key="3">
    <source>
        <dbReference type="Proteomes" id="UP000239002"/>
    </source>
</evidence>
<dbReference type="RefSeq" id="WP_104516740.1">
    <property type="nucleotide sequence ID" value="NZ_MQVW01000002.1"/>
</dbReference>
<dbReference type="PROSITE" id="PS51257">
    <property type="entry name" value="PROKAR_LIPOPROTEIN"/>
    <property type="match status" value="1"/>
</dbReference>
<dbReference type="EMBL" id="PTJE01000010">
    <property type="protein sequence ID" value="PPK92547.1"/>
    <property type="molecule type" value="Genomic_DNA"/>
</dbReference>
<evidence type="ECO:0000259" key="1">
    <source>
        <dbReference type="Pfam" id="PF00561"/>
    </source>
</evidence>
<organism evidence="2 3">
    <name type="scientific">Nonlabens xylanidelens</name>
    <dbReference type="NCBI Taxonomy" id="191564"/>
    <lineage>
        <taxon>Bacteria</taxon>
        <taxon>Pseudomonadati</taxon>
        <taxon>Bacteroidota</taxon>
        <taxon>Flavobacteriia</taxon>
        <taxon>Flavobacteriales</taxon>
        <taxon>Flavobacteriaceae</taxon>
        <taxon>Nonlabens</taxon>
    </lineage>
</organism>
<dbReference type="InterPro" id="IPR000073">
    <property type="entry name" value="AB_hydrolase_1"/>
</dbReference>
<dbReference type="InterPro" id="IPR050266">
    <property type="entry name" value="AB_hydrolase_sf"/>
</dbReference>
<dbReference type="Gene3D" id="3.40.50.1820">
    <property type="entry name" value="alpha/beta hydrolase"/>
    <property type="match status" value="1"/>
</dbReference>
<keyword evidence="3" id="KW-1185">Reference proteome</keyword>
<dbReference type="Pfam" id="PF00561">
    <property type="entry name" value="Abhydrolase_1"/>
    <property type="match status" value="1"/>
</dbReference>
<gene>
    <name evidence="2" type="ORF">LY01_02948</name>
</gene>
<protein>
    <submittedName>
        <fullName evidence="2">Pimeloyl-ACP methyl ester carboxylesterase</fullName>
    </submittedName>
</protein>
<dbReference type="GO" id="GO:0016020">
    <property type="term" value="C:membrane"/>
    <property type="evidence" value="ECO:0007669"/>
    <property type="project" value="TreeGrafter"/>
</dbReference>
<feature type="domain" description="AB hydrolase-1" evidence="1">
    <location>
        <begin position="68"/>
        <end position="176"/>
    </location>
</feature>
<name>A0A2S6IEC7_9FLAO</name>
<dbReference type="InterPro" id="IPR029058">
    <property type="entry name" value="AB_hydrolase_fold"/>
</dbReference>
<dbReference type="OrthoDB" id="1224630at2"/>
<sequence length="282" mass="31893">MKNIFLIVIGGLFLTSCSSLQYRLNDEEITTSFSKIDALSHISYVAIDSLDLNVRIQSVTKEDNDINLVFLHGSPSSLSAWRRYLKDSLLYNKANLHAIDRPGYGYSNFGESLTSIDTQAKVMNEVVSSLNLKNMIVIGASYGGPLAARLSLENENVKGVMMVSPAIDPDNEQRVWQSDLTQYWLTRWLVPTGYRVAGDEKTTHAQELALIEKDWEKVTVPIMHIHGDKDDLVPYINVSYTEGVFPNIEIITIPNTGHEISWGRPELVKPYIIEFMKRIKRD</sequence>
<accession>A0A2S6IEC7</accession>
<dbReference type="AlphaFoldDB" id="A0A2S6IEC7"/>
<dbReference type="PANTHER" id="PTHR43798:SF33">
    <property type="entry name" value="HYDROLASE, PUTATIVE (AFU_ORTHOLOGUE AFUA_2G14860)-RELATED"/>
    <property type="match status" value="1"/>
</dbReference>
<dbReference type="Proteomes" id="UP000239002">
    <property type="component" value="Unassembled WGS sequence"/>
</dbReference>